<dbReference type="InterPro" id="IPR027477">
    <property type="entry name" value="Succ_DH/fumarate_Rdtase_cat_sf"/>
</dbReference>
<dbReference type="EMBL" id="CP115149">
    <property type="protein sequence ID" value="WBL35956.1"/>
    <property type="molecule type" value="Genomic_DNA"/>
</dbReference>
<evidence type="ECO:0000256" key="11">
    <source>
        <dbReference type="NCBIfam" id="TIGR00551"/>
    </source>
</evidence>
<dbReference type="Pfam" id="PF02910">
    <property type="entry name" value="Succ_DH_flav_C"/>
    <property type="match status" value="1"/>
</dbReference>
<organism evidence="15 16">
    <name type="scientific">Tepidiforma flava</name>
    <dbReference type="NCBI Taxonomy" id="3004094"/>
    <lineage>
        <taxon>Bacteria</taxon>
        <taxon>Bacillati</taxon>
        <taxon>Chloroflexota</taxon>
        <taxon>Tepidiformia</taxon>
        <taxon>Tepidiformales</taxon>
        <taxon>Tepidiformaceae</taxon>
        <taxon>Tepidiforma</taxon>
    </lineage>
</organism>
<proteinExistence type="inferred from homology"/>
<keyword evidence="7 12" id="KW-0662">Pyridine nucleotide biosynthesis</keyword>
<keyword evidence="9 12" id="KW-0560">Oxidoreductase</keyword>
<dbReference type="InterPro" id="IPR015939">
    <property type="entry name" value="Fum_Rdtase/Succ_DH_flav-like_C"/>
</dbReference>
<comment type="pathway">
    <text evidence="2 12">Cofactor biosynthesis; NAD(+) biosynthesis; iminoaspartate from L-aspartate (oxidase route): step 1/1.</text>
</comment>
<keyword evidence="8 12" id="KW-0274">FAD</keyword>
<keyword evidence="6 12" id="KW-0285">Flavoprotein</keyword>
<reference evidence="15 16" key="1">
    <citation type="journal article" date="2023" name="ISME J.">
        <title>Thermophilic Dehalococcoidia with unusual traits shed light on an unexpected past.</title>
        <authorList>
            <person name="Palmer M."/>
            <person name="Covington J.K."/>
            <person name="Zhou E.M."/>
            <person name="Thomas S.C."/>
            <person name="Habib N."/>
            <person name="Seymour C.O."/>
            <person name="Lai D."/>
            <person name="Johnston J."/>
            <person name="Hashimi A."/>
            <person name="Jiao J.Y."/>
            <person name="Muok A.R."/>
            <person name="Liu L."/>
            <person name="Xian W.D."/>
            <person name="Zhi X.Y."/>
            <person name="Li M.M."/>
            <person name="Silva L.P."/>
            <person name="Bowen B.P."/>
            <person name="Louie K."/>
            <person name="Briegel A."/>
            <person name="Pett-Ridge J."/>
            <person name="Weber P.K."/>
            <person name="Tocheva E.I."/>
            <person name="Woyke T."/>
            <person name="Northen T.R."/>
            <person name="Mayali X."/>
            <person name="Li W.J."/>
            <person name="Hedlund B.P."/>
        </authorList>
    </citation>
    <scope>NUCLEOTIDE SEQUENCE [LARGE SCALE GENOMIC DNA]</scope>
    <source>
        <strain evidence="15 16">YIM 72310</strain>
    </source>
</reference>
<dbReference type="Pfam" id="PF00890">
    <property type="entry name" value="FAD_binding_2"/>
    <property type="match status" value="1"/>
</dbReference>
<evidence type="ECO:0000259" key="13">
    <source>
        <dbReference type="Pfam" id="PF00890"/>
    </source>
</evidence>
<gene>
    <name evidence="15" type="ORF">O0235_14495</name>
</gene>
<evidence type="ECO:0000256" key="3">
    <source>
        <dbReference type="ARBA" id="ARBA00008562"/>
    </source>
</evidence>
<feature type="domain" description="FAD-dependent oxidoreductase 2 FAD-binding" evidence="13">
    <location>
        <begin position="13"/>
        <end position="382"/>
    </location>
</feature>
<dbReference type="NCBIfam" id="TIGR00551">
    <property type="entry name" value="nadB"/>
    <property type="match status" value="1"/>
</dbReference>
<accession>A0ABY7M5Z8</accession>
<comment type="similarity">
    <text evidence="3 12">Belongs to the FAD-dependent oxidoreductase 2 family. NadB subfamily.</text>
</comment>
<comment type="catalytic activity">
    <reaction evidence="10">
        <text>L-aspartate + O2 = iminosuccinate + H2O2</text>
        <dbReference type="Rhea" id="RHEA:25876"/>
        <dbReference type="ChEBI" id="CHEBI:15379"/>
        <dbReference type="ChEBI" id="CHEBI:16240"/>
        <dbReference type="ChEBI" id="CHEBI:29991"/>
        <dbReference type="ChEBI" id="CHEBI:77875"/>
        <dbReference type="EC" id="1.4.3.16"/>
    </reaction>
    <physiologicalReaction direction="left-to-right" evidence="10">
        <dbReference type="Rhea" id="RHEA:25877"/>
    </physiologicalReaction>
</comment>
<dbReference type="PRINTS" id="PR00368">
    <property type="entry name" value="FADPNR"/>
</dbReference>
<evidence type="ECO:0000256" key="4">
    <source>
        <dbReference type="ARBA" id="ARBA00012173"/>
    </source>
</evidence>
<evidence type="ECO:0000256" key="7">
    <source>
        <dbReference type="ARBA" id="ARBA00022642"/>
    </source>
</evidence>
<dbReference type="InterPro" id="IPR036188">
    <property type="entry name" value="FAD/NAD-bd_sf"/>
</dbReference>
<dbReference type="EC" id="1.4.3.16" evidence="4 11"/>
<evidence type="ECO:0000313" key="16">
    <source>
        <dbReference type="Proteomes" id="UP001212803"/>
    </source>
</evidence>
<dbReference type="PIRSF" id="PIRSF000171">
    <property type="entry name" value="SDHA_APRA_LASPO"/>
    <property type="match status" value="1"/>
</dbReference>
<evidence type="ECO:0000256" key="2">
    <source>
        <dbReference type="ARBA" id="ARBA00004950"/>
    </source>
</evidence>
<protein>
    <recommendedName>
        <fullName evidence="5 11">L-aspartate oxidase</fullName>
        <ecNumber evidence="4 11">1.4.3.16</ecNumber>
    </recommendedName>
</protein>
<evidence type="ECO:0000256" key="1">
    <source>
        <dbReference type="ARBA" id="ARBA00001974"/>
    </source>
</evidence>
<evidence type="ECO:0000313" key="15">
    <source>
        <dbReference type="EMBL" id="WBL35956.1"/>
    </source>
</evidence>
<keyword evidence="16" id="KW-1185">Reference proteome</keyword>
<evidence type="ECO:0000256" key="12">
    <source>
        <dbReference type="RuleBase" id="RU362049"/>
    </source>
</evidence>
<comment type="function">
    <text evidence="12">Catalyzes the oxidation of L-aspartate to iminoaspartate.</text>
</comment>
<dbReference type="RefSeq" id="WP_270056481.1">
    <property type="nucleotide sequence ID" value="NZ_CP115149.1"/>
</dbReference>
<evidence type="ECO:0000256" key="8">
    <source>
        <dbReference type="ARBA" id="ARBA00022827"/>
    </source>
</evidence>
<dbReference type="GO" id="GO:0008734">
    <property type="term" value="F:L-aspartate oxidase activity"/>
    <property type="evidence" value="ECO:0007669"/>
    <property type="project" value="UniProtKB-EC"/>
</dbReference>
<evidence type="ECO:0000259" key="14">
    <source>
        <dbReference type="Pfam" id="PF02910"/>
    </source>
</evidence>
<evidence type="ECO:0000256" key="6">
    <source>
        <dbReference type="ARBA" id="ARBA00022630"/>
    </source>
</evidence>
<sequence>MAGPGLQGERFAVIVVGSGISGLFVALEARHLGRVLVLTKGSIDDCNTRWAQGGIAAAVGPLDSPEQHLADTIAAGAGLVDEEAARILCYEAPARIRDLVRYGVSFDSLGGEVALGREAAHSRARVLHAGGDRTGAEIETALSEAAKDPAITILDHTLVTRVITREGEAAGVEAVALQTGEREVYLADAVVLGTGGAGQLFSHTTNPDVATGDGVALAFDAGAEIADIEFYQFHPTALRVPGVPTFLISEAVRGEGAVLRNRAGEAFMKRYHPLADLAPRDVVARAIVREMRSDGSDHVLLDCTGLKSVDLAARFPAIFAYCMSAGIDIRVDPIPVAPAAHYLMGGVRTDTWGRTTVPRLYACGECACTGVHGANRLASNSLMETVVFGKRVVEHLAAGGGGAAAATPDRAALPMPATAAPSHAELQAMMWECAGIERDGAGLERGLQTIAGWPARGEGAVTREAFERQQMTTVAALMLTAALRRTESRGGHYRSDYPETDDAHWKRRQVFVRER</sequence>
<dbReference type="PANTHER" id="PTHR42716">
    <property type="entry name" value="L-ASPARTATE OXIDASE"/>
    <property type="match status" value="1"/>
</dbReference>
<dbReference type="InterPro" id="IPR037099">
    <property type="entry name" value="Fum_R/Succ_DH_flav-like_C_sf"/>
</dbReference>
<dbReference type="Gene3D" id="1.20.58.100">
    <property type="entry name" value="Fumarate reductase/succinate dehydrogenase flavoprotein-like, C-terminal domain"/>
    <property type="match status" value="1"/>
</dbReference>
<evidence type="ECO:0000256" key="10">
    <source>
        <dbReference type="ARBA" id="ARBA00048305"/>
    </source>
</evidence>
<name>A0ABY7M5Z8_9CHLR</name>
<dbReference type="SUPFAM" id="SSF51905">
    <property type="entry name" value="FAD/NAD(P)-binding domain"/>
    <property type="match status" value="1"/>
</dbReference>
<dbReference type="Proteomes" id="UP001212803">
    <property type="component" value="Chromosome"/>
</dbReference>
<dbReference type="Gene3D" id="3.50.50.60">
    <property type="entry name" value="FAD/NAD(P)-binding domain"/>
    <property type="match status" value="1"/>
</dbReference>
<comment type="subcellular location">
    <subcellularLocation>
        <location evidence="12">Cytoplasm</location>
    </subcellularLocation>
</comment>
<dbReference type="PANTHER" id="PTHR42716:SF2">
    <property type="entry name" value="L-ASPARTATE OXIDASE, CHLOROPLASTIC"/>
    <property type="match status" value="1"/>
</dbReference>
<dbReference type="InterPro" id="IPR005288">
    <property type="entry name" value="NadB"/>
</dbReference>
<dbReference type="SUPFAM" id="SSF56425">
    <property type="entry name" value="Succinate dehydrogenase/fumarate reductase flavoprotein, catalytic domain"/>
    <property type="match status" value="1"/>
</dbReference>
<dbReference type="NCBIfam" id="NF005701">
    <property type="entry name" value="PRK07512.1"/>
    <property type="match status" value="1"/>
</dbReference>
<dbReference type="SUPFAM" id="SSF46977">
    <property type="entry name" value="Succinate dehydrogenase/fumarate reductase flavoprotein C-terminal domain"/>
    <property type="match status" value="1"/>
</dbReference>
<comment type="cofactor">
    <cofactor evidence="1 12">
        <name>FAD</name>
        <dbReference type="ChEBI" id="CHEBI:57692"/>
    </cofactor>
</comment>
<feature type="domain" description="Fumarate reductase/succinate dehydrogenase flavoprotein-like C-terminal" evidence="14">
    <location>
        <begin position="423"/>
        <end position="511"/>
    </location>
</feature>
<evidence type="ECO:0000256" key="5">
    <source>
        <dbReference type="ARBA" id="ARBA00021901"/>
    </source>
</evidence>
<dbReference type="InterPro" id="IPR003953">
    <property type="entry name" value="FAD-dep_OxRdtase_2_FAD-bd"/>
</dbReference>
<dbReference type="Gene3D" id="3.90.700.10">
    <property type="entry name" value="Succinate dehydrogenase/fumarate reductase flavoprotein, catalytic domain"/>
    <property type="match status" value="1"/>
</dbReference>
<evidence type="ECO:0000256" key="9">
    <source>
        <dbReference type="ARBA" id="ARBA00023002"/>
    </source>
</evidence>